<feature type="binding site" evidence="7">
    <location>
        <position position="213"/>
    </location>
    <ligand>
        <name>Zn(2+)</name>
        <dbReference type="ChEBI" id="CHEBI:29105"/>
        <label>1</label>
    </ligand>
</feature>
<dbReference type="InterPro" id="IPR024079">
    <property type="entry name" value="MetalloPept_cat_dom_sf"/>
</dbReference>
<dbReference type="InterPro" id="IPR006026">
    <property type="entry name" value="Peptidase_Metallo"/>
</dbReference>
<dbReference type="CDD" id="cd04278">
    <property type="entry name" value="ZnMc_MMP"/>
    <property type="match status" value="1"/>
</dbReference>
<keyword evidence="7" id="KW-0106">Calcium</keyword>
<dbReference type="OrthoDB" id="406838at2759"/>
<feature type="binding site" evidence="7">
    <location>
        <position position="280"/>
    </location>
    <ligand>
        <name>Zn(2+)</name>
        <dbReference type="ChEBI" id="CHEBI:29105"/>
        <label>2</label>
        <note>catalytic</note>
    </ligand>
</feature>
<comment type="similarity">
    <text evidence="1">Belongs to the peptidase M10A family.</text>
</comment>
<evidence type="ECO:0000256" key="6">
    <source>
        <dbReference type="PIRSR" id="PIRSR621190-1"/>
    </source>
</evidence>
<dbReference type="GO" id="GO:0004222">
    <property type="term" value="F:metalloendopeptidase activity"/>
    <property type="evidence" value="ECO:0007669"/>
    <property type="project" value="InterPro"/>
</dbReference>
<dbReference type="PRINTS" id="PR00138">
    <property type="entry name" value="MATRIXIN"/>
</dbReference>
<feature type="active site" evidence="6">
    <location>
        <position position="263"/>
    </location>
</feature>
<dbReference type="InterPro" id="IPR033739">
    <property type="entry name" value="M10A_MMP"/>
</dbReference>
<evidence type="ECO:0000313" key="9">
    <source>
        <dbReference type="Proteomes" id="UP001152795"/>
    </source>
</evidence>
<feature type="binding site" description="in inhibited form" evidence="7">
    <location>
        <position position="123"/>
    </location>
    <ligand>
        <name>Zn(2+)</name>
        <dbReference type="ChEBI" id="CHEBI:29105"/>
        <label>2</label>
        <note>catalytic</note>
    </ligand>
</feature>
<comment type="cofactor">
    <cofactor evidence="7">
        <name>Ca(2+)</name>
        <dbReference type="ChEBI" id="CHEBI:29108"/>
    </cofactor>
    <text evidence="7">Can bind about 5 Ca(2+) ions per subunit.</text>
</comment>
<dbReference type="SMART" id="SM00235">
    <property type="entry name" value="ZnMc"/>
    <property type="match status" value="1"/>
</dbReference>
<dbReference type="GO" id="GO:0006508">
    <property type="term" value="P:proteolysis"/>
    <property type="evidence" value="ECO:0007669"/>
    <property type="project" value="UniProtKB-KW"/>
</dbReference>
<feature type="binding site" evidence="7">
    <location>
        <position position="238"/>
    </location>
    <ligand>
        <name>Zn(2+)</name>
        <dbReference type="ChEBI" id="CHEBI:29105"/>
        <label>1</label>
    </ligand>
</feature>
<feature type="binding site" evidence="7">
    <location>
        <position position="203"/>
    </location>
    <ligand>
        <name>Ca(2+)</name>
        <dbReference type="ChEBI" id="CHEBI:29108"/>
        <label>2</label>
    </ligand>
</feature>
<keyword evidence="4" id="KW-0378">Hydrolase</keyword>
<feature type="binding site" evidence="7">
    <location>
        <position position="220"/>
    </location>
    <ligand>
        <name>Ca(2+)</name>
        <dbReference type="ChEBI" id="CHEBI:29108"/>
        <label>3</label>
    </ligand>
</feature>
<feature type="binding site" evidence="7">
    <location>
        <position position="243"/>
    </location>
    <ligand>
        <name>Ca(2+)</name>
        <dbReference type="ChEBI" id="CHEBI:29108"/>
        <label>3</label>
    </ligand>
</feature>
<dbReference type="GO" id="GO:0031012">
    <property type="term" value="C:extracellular matrix"/>
    <property type="evidence" value="ECO:0007669"/>
    <property type="project" value="InterPro"/>
</dbReference>
<feature type="binding site" evidence="7">
    <location>
        <position position="266"/>
    </location>
    <ligand>
        <name>Zn(2+)</name>
        <dbReference type="ChEBI" id="CHEBI:29105"/>
        <label>2</label>
        <note>catalytic</note>
    </ligand>
</feature>
<evidence type="ECO:0000256" key="1">
    <source>
        <dbReference type="ARBA" id="ARBA00010370"/>
    </source>
</evidence>
<accession>A0A7D9DLF9</accession>
<feature type="binding site" evidence="7">
    <location>
        <position position="240"/>
    </location>
    <ligand>
        <name>Ca(2+)</name>
        <dbReference type="ChEBI" id="CHEBI:29108"/>
        <label>3</label>
    </ligand>
</feature>
<feature type="binding site" evidence="7">
    <location>
        <position position="221"/>
    </location>
    <ligand>
        <name>Ca(2+)</name>
        <dbReference type="ChEBI" id="CHEBI:29108"/>
        <label>3</label>
    </ligand>
</feature>
<evidence type="ECO:0000256" key="3">
    <source>
        <dbReference type="ARBA" id="ARBA00022723"/>
    </source>
</evidence>
<sequence length="343" mass="38513">MEAVVIFGVLALLSSSLAIPVMDQTKVELSNDVLSEDNIIIGEIENGPRRAQWTNEVLDRIWNFLNSYGYMPKGKQKSHKKMKMGMWKFAIWNGAKIGKKFFMSKASWIFLRHLARISKQSRCGDPDIGKGTLQAKKGKKYKLAKRYLTKTPWGKNTLTYKIESFDSDLPVEVQRQEIAKAFKLWSDVSELTISEVQGSANADINIQFVAGEHSDSMPFDGPGLVVAHAFYPEDGRIHFDSAEQYTTGDEANKKNLLSIAAHEIGHALGLGHSTHSDAVMYAQYQPYSPDFALTQDDINGIKYLYPSNTAGGCVDEFWCEDILQDECSFFEQYCKNKCGTCQA</sequence>
<comment type="cofactor">
    <cofactor evidence="7">
        <name>Zn(2+)</name>
        <dbReference type="ChEBI" id="CHEBI:29105"/>
    </cofactor>
    <text evidence="7">Binds 2 Zn(2+) ions per subunit.</text>
</comment>
<dbReference type="GO" id="GO:0030198">
    <property type="term" value="P:extracellular matrix organization"/>
    <property type="evidence" value="ECO:0007669"/>
    <property type="project" value="TreeGrafter"/>
</dbReference>
<dbReference type="SUPFAM" id="SSF55486">
    <property type="entry name" value="Metalloproteases ('zincins'), catalytic domain"/>
    <property type="match status" value="1"/>
</dbReference>
<dbReference type="Pfam" id="PF00413">
    <property type="entry name" value="Peptidase_M10"/>
    <property type="match status" value="1"/>
</dbReference>
<feature type="binding site" evidence="7">
    <location>
        <position position="243"/>
    </location>
    <ligand>
        <name>Ca(2+)</name>
        <dbReference type="ChEBI" id="CHEBI:29108"/>
        <label>1</label>
    </ligand>
</feature>
<protein>
    <submittedName>
        <fullName evidence="8">Hatching enzyme-like</fullName>
    </submittedName>
</protein>
<name>A0A7D9DLF9_PARCT</name>
<dbReference type="Gene3D" id="3.40.390.10">
    <property type="entry name" value="Collagenase (Catalytic Domain)"/>
    <property type="match status" value="1"/>
</dbReference>
<dbReference type="PANTHER" id="PTHR10201:SF294">
    <property type="entry name" value="MATRIX METALLOPROTEINASE 16"/>
    <property type="match status" value="1"/>
</dbReference>
<dbReference type="InterPro" id="IPR001818">
    <property type="entry name" value="Pept_M10_metallopeptidase"/>
</dbReference>
<keyword evidence="9" id="KW-1185">Reference proteome</keyword>
<evidence type="ECO:0000256" key="7">
    <source>
        <dbReference type="PIRSR" id="PIRSR621190-2"/>
    </source>
</evidence>
<feature type="binding site" evidence="7">
    <location>
        <position position="168"/>
    </location>
    <ligand>
        <name>Ca(2+)</name>
        <dbReference type="ChEBI" id="CHEBI:29108"/>
        <label>1</label>
    </ligand>
</feature>
<comment type="caution">
    <text evidence="8">The sequence shown here is derived from an EMBL/GenBank/DDBJ whole genome shotgun (WGS) entry which is preliminary data.</text>
</comment>
<evidence type="ECO:0000256" key="5">
    <source>
        <dbReference type="ARBA" id="ARBA00022833"/>
    </source>
</evidence>
<keyword evidence="5 7" id="KW-0862">Zinc</keyword>
<keyword evidence="3 7" id="KW-0479">Metal-binding</keyword>
<keyword evidence="2" id="KW-0645">Protease</keyword>
<gene>
    <name evidence="8" type="ORF">PACLA_8A036161</name>
</gene>
<dbReference type="Proteomes" id="UP001152795">
    <property type="component" value="Unassembled WGS sequence"/>
</dbReference>
<proteinExistence type="inferred from homology"/>
<evidence type="ECO:0000256" key="2">
    <source>
        <dbReference type="ARBA" id="ARBA00022670"/>
    </source>
</evidence>
<organism evidence="8 9">
    <name type="scientific">Paramuricea clavata</name>
    <name type="common">Red gorgonian</name>
    <name type="synonym">Violescent sea-whip</name>
    <dbReference type="NCBI Taxonomy" id="317549"/>
    <lineage>
        <taxon>Eukaryota</taxon>
        <taxon>Metazoa</taxon>
        <taxon>Cnidaria</taxon>
        <taxon>Anthozoa</taxon>
        <taxon>Octocorallia</taxon>
        <taxon>Malacalcyonacea</taxon>
        <taxon>Plexauridae</taxon>
        <taxon>Paramuricea</taxon>
    </lineage>
</organism>
<reference evidence="8" key="1">
    <citation type="submission" date="2020-04" db="EMBL/GenBank/DDBJ databases">
        <authorList>
            <person name="Alioto T."/>
            <person name="Alioto T."/>
            <person name="Gomez Garrido J."/>
        </authorList>
    </citation>
    <scope>NUCLEOTIDE SEQUENCE</scope>
    <source>
        <strain evidence="8">A484AB</strain>
    </source>
</reference>
<dbReference type="GO" id="GO:0030574">
    <property type="term" value="P:collagen catabolic process"/>
    <property type="evidence" value="ECO:0007669"/>
    <property type="project" value="TreeGrafter"/>
</dbReference>
<evidence type="ECO:0000256" key="4">
    <source>
        <dbReference type="ARBA" id="ARBA00022801"/>
    </source>
</evidence>
<feature type="binding site" evidence="7">
    <location>
        <position position="262"/>
    </location>
    <ligand>
        <name>Zn(2+)</name>
        <dbReference type="ChEBI" id="CHEBI:29105"/>
        <label>2</label>
        <note>catalytic</note>
    </ligand>
</feature>
<dbReference type="InterPro" id="IPR021190">
    <property type="entry name" value="Pept_M10A"/>
</dbReference>
<dbReference type="EMBL" id="CACRXK020001386">
    <property type="protein sequence ID" value="CAB3988811.1"/>
    <property type="molecule type" value="Genomic_DNA"/>
</dbReference>
<feature type="binding site" evidence="7">
    <location>
        <position position="228"/>
    </location>
    <ligand>
        <name>Zn(2+)</name>
        <dbReference type="ChEBI" id="CHEBI:29105"/>
        <label>1</label>
    </ligand>
</feature>
<feature type="binding site" evidence="7">
    <location>
        <position position="272"/>
    </location>
    <ligand>
        <name>Zn(2+)</name>
        <dbReference type="ChEBI" id="CHEBI:29105"/>
        <label>2</label>
        <note>catalytic</note>
    </ligand>
</feature>
<evidence type="ECO:0000313" key="8">
    <source>
        <dbReference type="EMBL" id="CAB3988811.1"/>
    </source>
</evidence>
<dbReference type="AlphaFoldDB" id="A0A7D9DLF9"/>
<dbReference type="PANTHER" id="PTHR10201">
    <property type="entry name" value="MATRIX METALLOPROTEINASE"/>
    <property type="match status" value="1"/>
</dbReference>
<dbReference type="GO" id="GO:0005615">
    <property type="term" value="C:extracellular space"/>
    <property type="evidence" value="ECO:0007669"/>
    <property type="project" value="TreeGrafter"/>
</dbReference>
<dbReference type="GO" id="GO:0008270">
    <property type="term" value="F:zinc ion binding"/>
    <property type="evidence" value="ECO:0007669"/>
    <property type="project" value="InterPro"/>
</dbReference>
<feature type="binding site" evidence="7">
    <location>
        <position position="215"/>
    </location>
    <ligand>
        <name>Zn(2+)</name>
        <dbReference type="ChEBI" id="CHEBI:29105"/>
        <label>1</label>
    </ligand>
</feature>